<organism evidence="2 3">
    <name type="scientific">Rhizophagus irregularis (strain DAOM 197198w)</name>
    <name type="common">Glomus intraradices</name>
    <dbReference type="NCBI Taxonomy" id="1432141"/>
    <lineage>
        <taxon>Eukaryota</taxon>
        <taxon>Fungi</taxon>
        <taxon>Fungi incertae sedis</taxon>
        <taxon>Mucoromycota</taxon>
        <taxon>Glomeromycotina</taxon>
        <taxon>Glomeromycetes</taxon>
        <taxon>Glomerales</taxon>
        <taxon>Glomeraceae</taxon>
        <taxon>Rhizophagus</taxon>
    </lineage>
</organism>
<accession>A0A015J7Q0</accession>
<feature type="compositionally biased region" description="Basic and acidic residues" evidence="1">
    <location>
        <begin position="193"/>
        <end position="202"/>
    </location>
</feature>
<feature type="compositionally biased region" description="Polar residues" evidence="1">
    <location>
        <begin position="244"/>
        <end position="255"/>
    </location>
</feature>
<proteinExistence type="predicted"/>
<comment type="caution">
    <text evidence="2">The sequence shown here is derived from an EMBL/GenBank/DDBJ whole genome shotgun (WGS) entry which is preliminary data.</text>
</comment>
<feature type="region of interest" description="Disordered" evidence="1">
    <location>
        <begin position="168"/>
        <end position="231"/>
    </location>
</feature>
<feature type="region of interest" description="Disordered" evidence="1">
    <location>
        <begin position="357"/>
        <end position="445"/>
    </location>
</feature>
<feature type="compositionally biased region" description="Basic and acidic residues" evidence="1">
    <location>
        <begin position="372"/>
        <end position="403"/>
    </location>
</feature>
<evidence type="ECO:0000313" key="2">
    <source>
        <dbReference type="EMBL" id="EXX50904.1"/>
    </source>
</evidence>
<evidence type="ECO:0000256" key="1">
    <source>
        <dbReference type="SAM" id="MobiDB-lite"/>
    </source>
</evidence>
<dbReference type="EMBL" id="JEMT01029758">
    <property type="protein sequence ID" value="EXX50904.1"/>
    <property type="molecule type" value="Genomic_DNA"/>
</dbReference>
<feature type="compositionally biased region" description="Basic and acidic residues" evidence="1">
    <location>
        <begin position="257"/>
        <end position="277"/>
    </location>
</feature>
<gene>
    <name evidence="2" type="ORF">RirG_266570</name>
</gene>
<name>A0A015J7Q0_RHIIW</name>
<feature type="region of interest" description="Disordered" evidence="1">
    <location>
        <begin position="244"/>
        <end position="315"/>
    </location>
</feature>
<feature type="compositionally biased region" description="Basic and acidic residues" evidence="1">
    <location>
        <begin position="288"/>
        <end position="298"/>
    </location>
</feature>
<dbReference type="OrthoDB" id="2394278at2759"/>
<sequence>MNQVYNNPLIIRNVKFKEHLTEEEALKKINEFRSSDAGKALPDNKKISLKRIANYFVTHPNFDEVSDDHVLIREGYPVIFTSKNYKKLKYEKSVKREEIDNMNNDGDGVNESINTLSKSDPLKISKQKPRIRDILISKGIDPKPQTLVPDKDGKMRLIEIAATRESYVSKDNTKPNSKKTTAAKKKNHSNVAKHSEIDDHVGTNRVVISLPKKKKKKSTNEGNNATGDNCIQETGLIQESNVEMENVDSSKQSGFNGDKKSETKRKEANGESKDNSNMKKMKKIKNSPTEEKKSENKVVIKTSKKRTSHEHDKINVKKIKVDNSIDDEESNDINSEVTSERKLIQDIDETGLIQGTAKVKGDSLKKKKKKKSKEESHITNLKSEFKIGKVKNNKKDSSKESDLKNNISISSKETIDKDSTNTGNAVTINIKKKKKKNNKSKVTED</sequence>
<evidence type="ECO:0000313" key="3">
    <source>
        <dbReference type="Proteomes" id="UP000022910"/>
    </source>
</evidence>
<feature type="compositionally biased region" description="Polar residues" evidence="1">
    <location>
        <begin position="220"/>
        <end position="231"/>
    </location>
</feature>
<reference evidence="2 3" key="1">
    <citation type="submission" date="2014-02" db="EMBL/GenBank/DDBJ databases">
        <title>Single nucleus genome sequencing reveals high similarity among nuclei of an endomycorrhizal fungus.</title>
        <authorList>
            <person name="Lin K."/>
            <person name="Geurts R."/>
            <person name="Zhang Z."/>
            <person name="Limpens E."/>
            <person name="Saunders D.G."/>
            <person name="Mu D."/>
            <person name="Pang E."/>
            <person name="Cao H."/>
            <person name="Cha H."/>
            <person name="Lin T."/>
            <person name="Zhou Q."/>
            <person name="Shang Y."/>
            <person name="Li Y."/>
            <person name="Ivanov S."/>
            <person name="Sharma T."/>
            <person name="Velzen R.V."/>
            <person name="Ruijter N.D."/>
            <person name="Aanen D.K."/>
            <person name="Win J."/>
            <person name="Kamoun S."/>
            <person name="Bisseling T."/>
            <person name="Huang S."/>
        </authorList>
    </citation>
    <scope>NUCLEOTIDE SEQUENCE [LARGE SCALE GENOMIC DNA]</scope>
    <source>
        <strain evidence="3">DAOM197198w</strain>
    </source>
</reference>
<dbReference type="AlphaFoldDB" id="A0A015J7Q0"/>
<dbReference type="HOGENOM" id="CLU_615608_0_0_1"/>
<feature type="compositionally biased region" description="Basic residues" evidence="1">
    <location>
        <begin position="430"/>
        <end position="439"/>
    </location>
</feature>
<dbReference type="Proteomes" id="UP000022910">
    <property type="component" value="Unassembled WGS sequence"/>
</dbReference>
<protein>
    <submittedName>
        <fullName evidence="2">Uncharacterized protein</fullName>
    </submittedName>
</protein>
<keyword evidence="3" id="KW-1185">Reference proteome</keyword>